<dbReference type="InterPro" id="IPR001902">
    <property type="entry name" value="SLC26A/SulP_fam"/>
</dbReference>
<dbReference type="NCBIfam" id="TIGR00815">
    <property type="entry name" value="sulP"/>
    <property type="match status" value="1"/>
</dbReference>
<dbReference type="OMA" id="QRGAMNQ"/>
<evidence type="ECO:0000256" key="3">
    <source>
        <dbReference type="ARBA" id="ARBA00022989"/>
    </source>
</evidence>
<dbReference type="GO" id="GO:0008271">
    <property type="term" value="F:secondary active sulfate transmembrane transporter activity"/>
    <property type="evidence" value="ECO:0007669"/>
    <property type="project" value="InterPro"/>
</dbReference>
<evidence type="ECO:0000313" key="8">
    <source>
        <dbReference type="Proteomes" id="UP000008144"/>
    </source>
</evidence>
<keyword evidence="2 5" id="KW-0812">Transmembrane</keyword>
<feature type="transmembrane region" description="Helical" evidence="5">
    <location>
        <begin position="116"/>
        <end position="134"/>
    </location>
</feature>
<dbReference type="SUPFAM" id="SSF52091">
    <property type="entry name" value="SpoIIaa-like"/>
    <property type="match status" value="1"/>
</dbReference>
<dbReference type="GO" id="GO:1902476">
    <property type="term" value="P:chloride transmembrane transport"/>
    <property type="evidence" value="ECO:0000318"/>
    <property type="project" value="GO_Central"/>
</dbReference>
<dbReference type="Pfam" id="PF00916">
    <property type="entry name" value="Sulfate_transp"/>
    <property type="match status" value="1"/>
</dbReference>
<keyword evidence="3 5" id="KW-1133">Transmembrane helix</keyword>
<reference evidence="7" key="2">
    <citation type="submission" date="2025-08" db="UniProtKB">
        <authorList>
            <consortium name="Ensembl"/>
        </authorList>
    </citation>
    <scope>IDENTIFICATION</scope>
</reference>
<dbReference type="PROSITE" id="PS50801">
    <property type="entry name" value="STAS"/>
    <property type="match status" value="1"/>
</dbReference>
<feature type="transmembrane region" description="Helical" evidence="5">
    <location>
        <begin position="275"/>
        <end position="292"/>
    </location>
</feature>
<dbReference type="InterPro" id="IPR018045">
    <property type="entry name" value="S04_transporter_CS"/>
</dbReference>
<dbReference type="GeneTree" id="ENSGT01150000286920"/>
<feature type="transmembrane region" description="Helical" evidence="5">
    <location>
        <begin position="492"/>
        <end position="517"/>
    </location>
</feature>
<accession>F6QB79</accession>
<organism evidence="7 8">
    <name type="scientific">Ciona intestinalis</name>
    <name type="common">Transparent sea squirt</name>
    <name type="synonym">Ascidia intestinalis</name>
    <dbReference type="NCBI Taxonomy" id="7719"/>
    <lineage>
        <taxon>Eukaryota</taxon>
        <taxon>Metazoa</taxon>
        <taxon>Chordata</taxon>
        <taxon>Tunicata</taxon>
        <taxon>Ascidiacea</taxon>
        <taxon>Phlebobranchia</taxon>
        <taxon>Cionidae</taxon>
        <taxon>Ciona</taxon>
    </lineage>
</organism>
<dbReference type="HOGENOM" id="CLU_003182_9_4_1"/>
<sequence>LSASFLNKMATKVEEPSDTILIRRKTFTEEKFQDKYELEPVLPKELTLERLKRKSKEYYHKKKENPCKSTRLIPIFTWLSHYKLRAWIVPDIISGITVGVMQIPQGMSYALLAGQHPIYGLYTAFFPVLLYAVFGTSRHTSMGSFAITSLMLGSAVSSAVPDPTFNQTTPKDEQDILWKEVYDERILLGAAAALIGGIFLLGLSILNLGIIVIYLSDPMVSGFTCGNAVQVFVSQLKGLFGVSAGSYSGPLNIIWVIRDVIVNLTTLDAEGRTRVSATVVISAICVIFLLGVKEINERYKKKLPLGIPIPGEIIVVIVGTGVSYGADLAGNFNVDIIGDIPSGLPVPKPPPTDKYSIVVGYAIPIAIIGYAVAVSMAKIFGNTFGYKIRPNQELVAYGRHKQSVSSFFFCFPAFPSMSRSCVQVDSGGKTQLVAILSALLMLLVLLWIGPVFASIPNACLASIVAVAIKGMLRKARDLPPIWRISKLDGITWLLAMLATVFLDVILGLLVGVLVSLLCVVFRTQMVAAEKLAHVDDTEVYRKAGSFKKPVEEDKDIIVIAFRGALHFANKQFLAKSIMTSSGIDPGIELSRKKKLDAIRKKAILESVSVIENGGTTSVEITNGGNINSGVMIEGNPHAEGVLNTVDAIVDEQDKPKRVKCIVLDCSQISFMDCPGVKFINKTFEDYRTLDVTMLLANVCSEVAHVLKVGGFIEKYGDDVIFLSVHDAVTWWQSRATRDTIYDEQFTTTRM</sequence>
<evidence type="ECO:0000256" key="4">
    <source>
        <dbReference type="ARBA" id="ARBA00023136"/>
    </source>
</evidence>
<keyword evidence="8" id="KW-1185">Reference proteome</keyword>
<proteinExistence type="predicted"/>
<dbReference type="GO" id="GO:0015116">
    <property type="term" value="F:sulfate transmembrane transporter activity"/>
    <property type="evidence" value="ECO:0000318"/>
    <property type="project" value="GO_Central"/>
</dbReference>
<evidence type="ECO:0000313" key="7">
    <source>
        <dbReference type="Ensembl" id="ENSCINP00000006145.3"/>
    </source>
</evidence>
<feature type="transmembrane region" description="Helical" evidence="5">
    <location>
        <begin position="355"/>
        <end position="380"/>
    </location>
</feature>
<feature type="transmembrane region" description="Helical" evidence="5">
    <location>
        <begin position="84"/>
        <end position="104"/>
    </location>
</feature>
<keyword evidence="4 5" id="KW-0472">Membrane</keyword>
<protein>
    <submittedName>
        <fullName evidence="7">Solute carrier family 26 member 10</fullName>
    </submittedName>
</protein>
<comment type="subcellular location">
    <subcellularLocation>
        <location evidence="1">Membrane</location>
        <topology evidence="1">Multi-pass membrane protein</topology>
    </subcellularLocation>
</comment>
<dbReference type="GO" id="GO:0005886">
    <property type="term" value="C:plasma membrane"/>
    <property type="evidence" value="ECO:0000318"/>
    <property type="project" value="GO_Central"/>
</dbReference>
<feature type="transmembrane region" description="Helical" evidence="5">
    <location>
        <begin position="186"/>
        <end position="214"/>
    </location>
</feature>
<dbReference type="InterPro" id="IPR011547">
    <property type="entry name" value="SLC26A/SulP_dom"/>
</dbReference>
<dbReference type="Ensembl" id="ENSCINT00000006145.3">
    <property type="protein sequence ID" value="ENSCINP00000006145.3"/>
    <property type="gene ID" value="ENSCING00000003018.3"/>
</dbReference>
<feature type="transmembrane region" description="Helical" evidence="5">
    <location>
        <begin position="432"/>
        <end position="449"/>
    </location>
</feature>
<dbReference type="InterPro" id="IPR036513">
    <property type="entry name" value="STAS_dom_sf"/>
</dbReference>
<dbReference type="PROSITE" id="PS01130">
    <property type="entry name" value="SLC26A"/>
    <property type="match status" value="1"/>
</dbReference>
<dbReference type="STRING" id="7719.ENSCINP00000006145"/>
<gene>
    <name evidence="7" type="primary">LOC100176987</name>
</gene>
<evidence type="ECO:0000256" key="2">
    <source>
        <dbReference type="ARBA" id="ARBA00022692"/>
    </source>
</evidence>
<evidence type="ECO:0000256" key="1">
    <source>
        <dbReference type="ARBA" id="ARBA00004141"/>
    </source>
</evidence>
<evidence type="ECO:0000256" key="5">
    <source>
        <dbReference type="SAM" id="Phobius"/>
    </source>
</evidence>
<name>F6QB79_CIOIN</name>
<dbReference type="InParanoid" id="F6QB79"/>
<dbReference type="Gene3D" id="3.30.750.24">
    <property type="entry name" value="STAS domain"/>
    <property type="match status" value="1"/>
</dbReference>
<dbReference type="InterPro" id="IPR002645">
    <property type="entry name" value="STAS_dom"/>
</dbReference>
<reference evidence="8" key="1">
    <citation type="journal article" date="2002" name="Science">
        <title>The draft genome of Ciona intestinalis: insights into chordate and vertebrate origins.</title>
        <authorList>
            <person name="Dehal P."/>
            <person name="Satou Y."/>
            <person name="Campbell R.K."/>
            <person name="Chapman J."/>
            <person name="Degnan B."/>
            <person name="De Tomaso A."/>
            <person name="Davidson B."/>
            <person name="Di Gregorio A."/>
            <person name="Gelpke M."/>
            <person name="Goodstein D.M."/>
            <person name="Harafuji N."/>
            <person name="Hastings K.E."/>
            <person name="Ho I."/>
            <person name="Hotta K."/>
            <person name="Huang W."/>
            <person name="Kawashima T."/>
            <person name="Lemaire P."/>
            <person name="Martinez D."/>
            <person name="Meinertzhagen I.A."/>
            <person name="Necula S."/>
            <person name="Nonaka M."/>
            <person name="Putnam N."/>
            <person name="Rash S."/>
            <person name="Saiga H."/>
            <person name="Satake M."/>
            <person name="Terry A."/>
            <person name="Yamada L."/>
            <person name="Wang H.G."/>
            <person name="Awazu S."/>
            <person name="Azumi K."/>
            <person name="Boore J."/>
            <person name="Branno M."/>
            <person name="Chin-Bow S."/>
            <person name="DeSantis R."/>
            <person name="Doyle S."/>
            <person name="Francino P."/>
            <person name="Keys D.N."/>
            <person name="Haga S."/>
            <person name="Hayashi H."/>
            <person name="Hino K."/>
            <person name="Imai K.S."/>
            <person name="Inaba K."/>
            <person name="Kano S."/>
            <person name="Kobayashi K."/>
            <person name="Kobayashi M."/>
            <person name="Lee B.I."/>
            <person name="Makabe K.W."/>
            <person name="Manohar C."/>
            <person name="Matassi G."/>
            <person name="Medina M."/>
            <person name="Mochizuki Y."/>
            <person name="Mount S."/>
            <person name="Morishita T."/>
            <person name="Miura S."/>
            <person name="Nakayama A."/>
            <person name="Nishizaka S."/>
            <person name="Nomoto H."/>
            <person name="Ohta F."/>
            <person name="Oishi K."/>
            <person name="Rigoutsos I."/>
            <person name="Sano M."/>
            <person name="Sasaki A."/>
            <person name="Sasakura Y."/>
            <person name="Shoguchi E."/>
            <person name="Shin-i T."/>
            <person name="Spagnuolo A."/>
            <person name="Stainier D."/>
            <person name="Suzuki M.M."/>
            <person name="Tassy O."/>
            <person name="Takatori N."/>
            <person name="Tokuoka M."/>
            <person name="Yagi K."/>
            <person name="Yoshizaki F."/>
            <person name="Wada S."/>
            <person name="Zhang C."/>
            <person name="Hyatt P.D."/>
            <person name="Larimer F."/>
            <person name="Detter C."/>
            <person name="Doggett N."/>
            <person name="Glavina T."/>
            <person name="Hawkins T."/>
            <person name="Richardson P."/>
            <person name="Lucas S."/>
            <person name="Kohara Y."/>
            <person name="Levine M."/>
            <person name="Satoh N."/>
            <person name="Rokhsar D.S."/>
        </authorList>
    </citation>
    <scope>NUCLEOTIDE SEQUENCE [LARGE SCALE GENOMIC DNA]</scope>
</reference>
<dbReference type="GO" id="GO:0019531">
    <property type="term" value="F:oxalate transmembrane transporter activity"/>
    <property type="evidence" value="ECO:0000318"/>
    <property type="project" value="GO_Central"/>
</dbReference>
<dbReference type="AlphaFoldDB" id="F6QB79"/>
<feature type="transmembrane region" description="Helical" evidence="5">
    <location>
        <begin position="304"/>
        <end position="326"/>
    </location>
</feature>
<dbReference type="GO" id="GO:1902358">
    <property type="term" value="P:sulfate transmembrane transport"/>
    <property type="evidence" value="ECO:0000318"/>
    <property type="project" value="GO_Central"/>
</dbReference>
<dbReference type="Proteomes" id="UP000008144">
    <property type="component" value="Unassembled WGS sequence"/>
</dbReference>
<evidence type="ECO:0000259" key="6">
    <source>
        <dbReference type="PROSITE" id="PS50801"/>
    </source>
</evidence>
<feature type="domain" description="STAS" evidence="6">
    <location>
        <begin position="546"/>
        <end position="731"/>
    </location>
</feature>
<dbReference type="Pfam" id="PF01740">
    <property type="entry name" value="STAS"/>
    <property type="match status" value="1"/>
</dbReference>
<dbReference type="CDD" id="cd07042">
    <property type="entry name" value="STAS_SulP_like_sulfate_transporter"/>
    <property type="match status" value="1"/>
</dbReference>
<reference evidence="7" key="3">
    <citation type="submission" date="2025-09" db="UniProtKB">
        <authorList>
            <consortium name="Ensembl"/>
        </authorList>
    </citation>
    <scope>IDENTIFICATION</scope>
</reference>
<dbReference type="PANTHER" id="PTHR11814">
    <property type="entry name" value="SULFATE TRANSPORTER"/>
    <property type="match status" value="1"/>
</dbReference>
<dbReference type="GO" id="GO:0140900">
    <property type="term" value="F:chloride:bicarbonate antiporter activity"/>
    <property type="evidence" value="ECO:0000318"/>
    <property type="project" value="GO_Central"/>
</dbReference>